<feature type="compositionally biased region" description="Polar residues" evidence="3">
    <location>
        <begin position="1"/>
        <end position="29"/>
    </location>
</feature>
<organism evidence="4 5">
    <name type="scientific">Discostella pseudostelligera</name>
    <dbReference type="NCBI Taxonomy" id="259834"/>
    <lineage>
        <taxon>Eukaryota</taxon>
        <taxon>Sar</taxon>
        <taxon>Stramenopiles</taxon>
        <taxon>Ochrophyta</taxon>
        <taxon>Bacillariophyta</taxon>
        <taxon>Coscinodiscophyceae</taxon>
        <taxon>Thalassiosirophycidae</taxon>
        <taxon>Stephanodiscales</taxon>
        <taxon>Stephanodiscaceae</taxon>
        <taxon>Discostella</taxon>
    </lineage>
</organism>
<dbReference type="PANTHER" id="PTHR16263">
    <property type="entry name" value="TETRATRICOPEPTIDE REPEAT PROTEIN 38"/>
    <property type="match status" value="1"/>
</dbReference>
<keyword evidence="2" id="KW-0802">TPR repeat</keyword>
<evidence type="ECO:0000313" key="4">
    <source>
        <dbReference type="EMBL" id="KAL3762541.1"/>
    </source>
</evidence>
<dbReference type="PANTHER" id="PTHR16263:SF4">
    <property type="entry name" value="TETRATRICOPEPTIDE REPEAT PROTEIN 38"/>
    <property type="match status" value="1"/>
</dbReference>
<proteinExistence type="predicted"/>
<dbReference type="Proteomes" id="UP001530293">
    <property type="component" value="Unassembled WGS sequence"/>
</dbReference>
<evidence type="ECO:0000256" key="1">
    <source>
        <dbReference type="ARBA" id="ARBA00022737"/>
    </source>
</evidence>
<dbReference type="InterPro" id="IPR033891">
    <property type="entry name" value="TTC38"/>
</dbReference>
<gene>
    <name evidence="4" type="ORF">ACHAWU_002413</name>
</gene>
<dbReference type="EMBL" id="JALLBG020000134">
    <property type="protein sequence ID" value="KAL3762541.1"/>
    <property type="molecule type" value="Genomic_DNA"/>
</dbReference>
<sequence length="758" mass="82220">MCFSTNNFSTDRQRVGNTGAPNVGVSDTNAPGGLHRHSDFFGEAITFVKDLDSNYIIQGVQSQQNQSTDQRNSISLSRSQSTLPSLDNNITDAISSFDGMALCILSKGSANLHIGNDAVGPDAKAFHSSAIAWSEILQHAREWNMNSTEQFPSITTSPMLVVAAIAPVLAQGGNHYLRRIDKLLSVTARESANVPPPSMWTMANYAVSFRDATIVSNTNESSSAHSGTNSESSIHHLLTPRERWHMHAMHQLLQNNHRAAMGSYLRLLELFPGDLLGLSLALDVAYALGDSNAALRAATNVSTYWRERDGGALRLKRSHPAQNLATSLISVGLSSSSRTSTAERLADLSIARDSDGAGGISVWALSHCLASEGRSSEMVSKLAGFDGTQFYEASGYLHFSSRMKGYGAIALLDRSGAGADRSALRLYDGGFGSVLEYSGNNVKGMERGGEDVSLREMRVPTNIKEDVAGALGSMITGWFRGGATIQKESDDEGTISQRKQRPKSRTVEDVLCWLPPSPVLLTHATALLFRLTLCGAMSQSDDRWADVRVAWTLALKCDDAAETQCTLEFMPLAIVASSLVIHPNELHLNEVSQPLHSIIQGLHKMGHLMKLGKYKTMQVSPPQFDSSEVEDWREVLTQLASARDGCQRWDTPTGMTSPIYHPPNADSSSIAYRPIGWDFDLRQFLEYALCHAAMKVGDYESLCLARAVISEGTTLRPNCPELWLRYGVVLDMLGDEVGAENARAASISLGSGEGSASF</sequence>
<comment type="caution">
    <text evidence="4">The sequence shown here is derived from an EMBL/GenBank/DDBJ whole genome shotgun (WGS) entry which is preliminary data.</text>
</comment>
<feature type="region of interest" description="Disordered" evidence="3">
    <location>
        <begin position="1"/>
        <end position="31"/>
    </location>
</feature>
<keyword evidence="1" id="KW-0677">Repeat</keyword>
<evidence type="ECO:0000256" key="3">
    <source>
        <dbReference type="SAM" id="MobiDB-lite"/>
    </source>
</evidence>
<evidence type="ECO:0000313" key="5">
    <source>
        <dbReference type="Proteomes" id="UP001530293"/>
    </source>
</evidence>
<dbReference type="AlphaFoldDB" id="A0ABD3MEN3"/>
<accession>A0ABD3MEN3</accession>
<keyword evidence="5" id="KW-1185">Reference proteome</keyword>
<protein>
    <recommendedName>
        <fullName evidence="6">Tetratricopeptide repeat protein 38</fullName>
    </recommendedName>
</protein>
<name>A0ABD3MEN3_9STRA</name>
<evidence type="ECO:0000256" key="2">
    <source>
        <dbReference type="ARBA" id="ARBA00022803"/>
    </source>
</evidence>
<evidence type="ECO:0008006" key="6">
    <source>
        <dbReference type="Google" id="ProtNLM"/>
    </source>
</evidence>
<feature type="region of interest" description="Disordered" evidence="3">
    <location>
        <begin position="62"/>
        <end position="82"/>
    </location>
</feature>
<reference evidence="4 5" key="1">
    <citation type="submission" date="2024-10" db="EMBL/GenBank/DDBJ databases">
        <title>Updated reference genomes for cyclostephanoid diatoms.</title>
        <authorList>
            <person name="Roberts W.R."/>
            <person name="Alverson A.J."/>
        </authorList>
    </citation>
    <scope>NUCLEOTIDE SEQUENCE [LARGE SCALE GENOMIC DNA]</scope>
    <source>
        <strain evidence="4 5">AJA232-27</strain>
    </source>
</reference>